<organism evidence="1 2">
    <name type="scientific">Bacteroides stercorirosoris</name>
    <dbReference type="NCBI Taxonomy" id="871324"/>
    <lineage>
        <taxon>Bacteria</taxon>
        <taxon>Pseudomonadati</taxon>
        <taxon>Bacteroidota</taxon>
        <taxon>Bacteroidia</taxon>
        <taxon>Bacteroidales</taxon>
        <taxon>Bacteroidaceae</taxon>
        <taxon>Bacteroides</taxon>
    </lineage>
</organism>
<evidence type="ECO:0000313" key="2">
    <source>
        <dbReference type="Proteomes" id="UP000286075"/>
    </source>
</evidence>
<comment type="caution">
    <text evidence="1">The sequence shown here is derived from an EMBL/GenBank/DDBJ whole genome shotgun (WGS) entry which is preliminary data.</text>
</comment>
<dbReference type="EMBL" id="QSCF01000103">
    <property type="protein sequence ID" value="RGX70625.1"/>
    <property type="molecule type" value="Genomic_DNA"/>
</dbReference>
<protein>
    <submittedName>
        <fullName evidence="1">Uncharacterized protein</fullName>
    </submittedName>
</protein>
<reference evidence="1 2" key="1">
    <citation type="submission" date="2018-08" db="EMBL/GenBank/DDBJ databases">
        <title>A genome reference for cultivated species of the human gut microbiota.</title>
        <authorList>
            <person name="Zou Y."/>
            <person name="Xue W."/>
            <person name="Luo G."/>
        </authorList>
    </citation>
    <scope>NUCLEOTIDE SEQUENCE [LARGE SCALE GENOMIC DNA]</scope>
    <source>
        <strain evidence="1 2">OF03-9BH</strain>
    </source>
</reference>
<proteinExistence type="predicted"/>
<name>A0A413GHG7_9BACE</name>
<dbReference type="Proteomes" id="UP000286075">
    <property type="component" value="Unassembled WGS sequence"/>
</dbReference>
<gene>
    <name evidence="1" type="ORF">DXA68_24235</name>
</gene>
<evidence type="ECO:0000313" key="1">
    <source>
        <dbReference type="EMBL" id="RGX70625.1"/>
    </source>
</evidence>
<sequence length="69" mass="7408">MEVDGVGHGFGAEVEVVRALGQGGVVGHEADEFGKGGGCHKLLVFLMGLVNNRVYYWGFFKLAFKPVPL</sequence>
<dbReference type="AlphaFoldDB" id="A0A413GHG7"/>
<accession>A0A413GHG7</accession>